<name>A0A6G7VBN8_9GAMM</name>
<sequence length="47" mass="5301">MIKKRDASSSPPNPVQTHLRQMAATWILIGDDWVGMRKLIAAVVREL</sequence>
<dbReference type="AlphaFoldDB" id="A0A6G7VBN8"/>
<evidence type="ECO:0000313" key="2">
    <source>
        <dbReference type="Proteomes" id="UP000502699"/>
    </source>
</evidence>
<evidence type="ECO:0000313" key="1">
    <source>
        <dbReference type="EMBL" id="QIK37431.1"/>
    </source>
</evidence>
<protein>
    <submittedName>
        <fullName evidence="1">Uncharacterized protein</fullName>
    </submittedName>
</protein>
<keyword evidence="2" id="KW-1185">Reference proteome</keyword>
<dbReference type="RefSeq" id="WP_166270200.1">
    <property type="nucleotide sequence ID" value="NZ_CP048029.1"/>
</dbReference>
<organism evidence="1 2">
    <name type="scientific">Caldichromatium japonicum</name>
    <dbReference type="NCBI Taxonomy" id="2699430"/>
    <lineage>
        <taxon>Bacteria</taxon>
        <taxon>Pseudomonadati</taxon>
        <taxon>Pseudomonadota</taxon>
        <taxon>Gammaproteobacteria</taxon>
        <taxon>Chromatiales</taxon>
        <taxon>Chromatiaceae</taxon>
        <taxon>Caldichromatium</taxon>
    </lineage>
</organism>
<proteinExistence type="predicted"/>
<dbReference type="Proteomes" id="UP000502699">
    <property type="component" value="Chromosome"/>
</dbReference>
<accession>A0A6G7VBN8</accession>
<gene>
    <name evidence="1" type="ORF">GWK36_04920</name>
</gene>
<dbReference type="EMBL" id="CP048029">
    <property type="protein sequence ID" value="QIK37431.1"/>
    <property type="molecule type" value="Genomic_DNA"/>
</dbReference>
<dbReference type="KEGG" id="cjap:GWK36_04920"/>
<reference evidence="2" key="1">
    <citation type="submission" date="2020-01" db="EMBL/GenBank/DDBJ databases">
        <title>Caldichromatium gen. nov., sp. nov., a thermophilic purple sulfur bacterium member of the family Chromatiaceae isolated from Nakabusa hot spring, Japan.</title>
        <authorList>
            <person name="Saini M.K."/>
            <person name="Hanada S."/>
            <person name="Tank M."/>
        </authorList>
    </citation>
    <scope>NUCLEOTIDE SEQUENCE [LARGE SCALE GENOMIC DNA]</scope>
    <source>
        <strain evidence="2">No.7</strain>
    </source>
</reference>